<keyword evidence="8" id="KW-0547">Nucleotide-binding</keyword>
<evidence type="ECO:0000256" key="1">
    <source>
        <dbReference type="ARBA" id="ARBA00000085"/>
    </source>
</evidence>
<keyword evidence="18" id="KW-1185">Reference proteome</keyword>
<dbReference type="Gene3D" id="6.10.340.10">
    <property type="match status" value="1"/>
</dbReference>
<keyword evidence="7 14" id="KW-0812">Transmembrane</keyword>
<keyword evidence="10" id="KW-0067">ATP-binding</keyword>
<feature type="domain" description="Histidine kinase" evidence="15">
    <location>
        <begin position="271"/>
        <end position="489"/>
    </location>
</feature>
<dbReference type="STRING" id="29354.IO98_14655"/>
<name>A0A084JJU7_9FIRM</name>
<dbReference type="PRINTS" id="PR00344">
    <property type="entry name" value="BCTRLSENSOR"/>
</dbReference>
<accession>A0A084JJU7</accession>
<dbReference type="GO" id="GO:0005524">
    <property type="term" value="F:ATP binding"/>
    <property type="evidence" value="ECO:0007669"/>
    <property type="project" value="UniProtKB-KW"/>
</dbReference>
<evidence type="ECO:0000313" key="17">
    <source>
        <dbReference type="EMBL" id="KEZ89231.1"/>
    </source>
</evidence>
<dbReference type="PANTHER" id="PTHR45528">
    <property type="entry name" value="SENSOR HISTIDINE KINASE CPXA"/>
    <property type="match status" value="1"/>
</dbReference>
<dbReference type="InterPro" id="IPR004358">
    <property type="entry name" value="Sig_transdc_His_kin-like_C"/>
</dbReference>
<evidence type="ECO:0000256" key="2">
    <source>
        <dbReference type="ARBA" id="ARBA00004651"/>
    </source>
</evidence>
<dbReference type="Gene3D" id="3.30.565.10">
    <property type="entry name" value="Histidine kinase-like ATPase, C-terminal domain"/>
    <property type="match status" value="1"/>
</dbReference>
<dbReference type="GO" id="GO:0005886">
    <property type="term" value="C:plasma membrane"/>
    <property type="evidence" value="ECO:0007669"/>
    <property type="project" value="UniProtKB-SubCell"/>
</dbReference>
<dbReference type="EC" id="2.7.13.3" evidence="3"/>
<dbReference type="GO" id="GO:0000155">
    <property type="term" value="F:phosphorelay sensor kinase activity"/>
    <property type="evidence" value="ECO:0007669"/>
    <property type="project" value="InterPro"/>
</dbReference>
<evidence type="ECO:0000256" key="12">
    <source>
        <dbReference type="ARBA" id="ARBA00023012"/>
    </source>
</evidence>
<dbReference type="InterPro" id="IPR050398">
    <property type="entry name" value="HssS/ArlS-like"/>
</dbReference>
<dbReference type="RefSeq" id="WP_051835214.1">
    <property type="nucleotide sequence ID" value="NZ_JPME01000018.1"/>
</dbReference>
<evidence type="ECO:0000256" key="10">
    <source>
        <dbReference type="ARBA" id="ARBA00022840"/>
    </source>
</evidence>
<dbReference type="CDD" id="cd00082">
    <property type="entry name" value="HisKA"/>
    <property type="match status" value="1"/>
</dbReference>
<proteinExistence type="predicted"/>
<evidence type="ECO:0000256" key="11">
    <source>
        <dbReference type="ARBA" id="ARBA00022989"/>
    </source>
</evidence>
<dbReference type="SUPFAM" id="SSF158472">
    <property type="entry name" value="HAMP domain-like"/>
    <property type="match status" value="1"/>
</dbReference>
<feature type="domain" description="HAMP" evidence="16">
    <location>
        <begin position="204"/>
        <end position="256"/>
    </location>
</feature>
<evidence type="ECO:0000256" key="7">
    <source>
        <dbReference type="ARBA" id="ARBA00022692"/>
    </source>
</evidence>
<evidence type="ECO:0000256" key="8">
    <source>
        <dbReference type="ARBA" id="ARBA00022741"/>
    </source>
</evidence>
<feature type="transmembrane region" description="Helical" evidence="14">
    <location>
        <begin position="21"/>
        <end position="47"/>
    </location>
</feature>
<evidence type="ECO:0000256" key="13">
    <source>
        <dbReference type="ARBA" id="ARBA00023136"/>
    </source>
</evidence>
<dbReference type="SMART" id="SM00387">
    <property type="entry name" value="HATPase_c"/>
    <property type="match status" value="1"/>
</dbReference>
<evidence type="ECO:0000256" key="9">
    <source>
        <dbReference type="ARBA" id="ARBA00022777"/>
    </source>
</evidence>
<evidence type="ECO:0000259" key="16">
    <source>
        <dbReference type="PROSITE" id="PS50885"/>
    </source>
</evidence>
<keyword evidence="6" id="KW-0808">Transferase</keyword>
<protein>
    <recommendedName>
        <fullName evidence="3">histidine kinase</fullName>
        <ecNumber evidence="3">2.7.13.3</ecNumber>
    </recommendedName>
</protein>
<comment type="catalytic activity">
    <reaction evidence="1">
        <text>ATP + protein L-histidine = ADP + protein N-phospho-L-histidine.</text>
        <dbReference type="EC" id="2.7.13.3"/>
    </reaction>
</comment>
<keyword evidence="12" id="KW-0902">Two-component regulatory system</keyword>
<evidence type="ECO:0000256" key="4">
    <source>
        <dbReference type="ARBA" id="ARBA00022475"/>
    </source>
</evidence>
<keyword evidence="9 17" id="KW-0418">Kinase</keyword>
<gene>
    <name evidence="17" type="ORF">IO98_14655</name>
</gene>
<dbReference type="Gene3D" id="1.10.287.130">
    <property type="match status" value="1"/>
</dbReference>
<comment type="subcellular location">
    <subcellularLocation>
        <location evidence="2">Cell membrane</location>
        <topology evidence="2">Multi-pass membrane protein</topology>
    </subcellularLocation>
</comment>
<dbReference type="InterPro" id="IPR003661">
    <property type="entry name" value="HisK_dim/P_dom"/>
</dbReference>
<dbReference type="EMBL" id="JPME01000018">
    <property type="protein sequence ID" value="KEZ89231.1"/>
    <property type="molecule type" value="Genomic_DNA"/>
</dbReference>
<evidence type="ECO:0000256" key="5">
    <source>
        <dbReference type="ARBA" id="ARBA00022553"/>
    </source>
</evidence>
<feature type="transmembrane region" description="Helical" evidence="14">
    <location>
        <begin position="174"/>
        <end position="198"/>
    </location>
</feature>
<reference evidence="17 18" key="1">
    <citation type="submission" date="2014-07" db="EMBL/GenBank/DDBJ databases">
        <title>Draft genome of Clostridium celerecrescens 152B isolated from sediments associated with methane hydrate from Krishna Godavari basin.</title>
        <authorList>
            <person name="Honkalas V.S."/>
            <person name="Dabir A.P."/>
            <person name="Arora P."/>
            <person name="Dhakephalkar P.K."/>
        </authorList>
    </citation>
    <scope>NUCLEOTIDE SEQUENCE [LARGE SCALE GENOMIC DNA]</scope>
    <source>
        <strain evidence="17 18">152B</strain>
    </source>
</reference>
<dbReference type="AlphaFoldDB" id="A0A084JJU7"/>
<dbReference type="InterPro" id="IPR036890">
    <property type="entry name" value="HATPase_C_sf"/>
</dbReference>
<comment type="caution">
    <text evidence="17">The sequence shown here is derived from an EMBL/GenBank/DDBJ whole genome shotgun (WGS) entry which is preliminary data.</text>
</comment>
<sequence>MIIKTIFNKKITIKKRLVISNILMIIVPVIITSFIGIICAGILWFVVTSGAGLGFNDSEDFYKASRGISMIVEKSLKKDKHENLVKDLSWISGILDENAMALSVDSSGKTLYQYGRATEADGILMEAEAILGGKGFVSNGTRELYVQQVENNGAVYRIAIFASPSELSHRTLKVVLVILAFILMFAILISILITNRFLTKFVFQKIEHPLDILSDGVRQISDGNLEHRIVYECQDEFAPICADFNEMAARLKASVELTKQHEQSRKELLAGISHDLRSPLTSIRAYVEGLLDGIAKTPETQKGYLEIIKNKAEDIDRMLSKIFLFSKMELGEYPDNPELLRLDDEVRQFIRALGTEYEEKGLVLSANALVPATVLADPDQLRCVLTNIMENSAKYKTKVTGTLTISLREDKGGYRLSLCDDGPGVPKEALSHLFEVFYRSDPSRQNPHRGSGLGLAIAANAILRMKGTIEAKTGKNGGLEIVIWLPKAEE</sequence>
<dbReference type="CDD" id="cd06225">
    <property type="entry name" value="HAMP"/>
    <property type="match status" value="1"/>
</dbReference>
<evidence type="ECO:0000259" key="15">
    <source>
        <dbReference type="PROSITE" id="PS50109"/>
    </source>
</evidence>
<dbReference type="PROSITE" id="PS50109">
    <property type="entry name" value="HIS_KIN"/>
    <property type="match status" value="1"/>
</dbReference>
<dbReference type="Pfam" id="PF00512">
    <property type="entry name" value="HisKA"/>
    <property type="match status" value="1"/>
</dbReference>
<keyword evidence="11 14" id="KW-1133">Transmembrane helix</keyword>
<keyword evidence="5" id="KW-0597">Phosphoprotein</keyword>
<evidence type="ECO:0000256" key="3">
    <source>
        <dbReference type="ARBA" id="ARBA00012438"/>
    </source>
</evidence>
<dbReference type="OrthoDB" id="335833at2"/>
<dbReference type="InterPro" id="IPR036097">
    <property type="entry name" value="HisK_dim/P_sf"/>
</dbReference>
<organism evidence="17 18">
    <name type="scientific">Lacrimispora celerecrescens</name>
    <dbReference type="NCBI Taxonomy" id="29354"/>
    <lineage>
        <taxon>Bacteria</taxon>
        <taxon>Bacillati</taxon>
        <taxon>Bacillota</taxon>
        <taxon>Clostridia</taxon>
        <taxon>Lachnospirales</taxon>
        <taxon>Lachnospiraceae</taxon>
        <taxon>Lacrimispora</taxon>
    </lineage>
</organism>
<dbReference type="SMART" id="SM00388">
    <property type="entry name" value="HisKA"/>
    <property type="match status" value="1"/>
</dbReference>
<dbReference type="InterPro" id="IPR003594">
    <property type="entry name" value="HATPase_dom"/>
</dbReference>
<dbReference type="InterPro" id="IPR005467">
    <property type="entry name" value="His_kinase_dom"/>
</dbReference>
<dbReference type="SMART" id="SM00304">
    <property type="entry name" value="HAMP"/>
    <property type="match status" value="1"/>
</dbReference>
<dbReference type="Pfam" id="PF00672">
    <property type="entry name" value="HAMP"/>
    <property type="match status" value="1"/>
</dbReference>
<dbReference type="Pfam" id="PF02518">
    <property type="entry name" value="HATPase_c"/>
    <property type="match status" value="1"/>
</dbReference>
<dbReference type="PANTHER" id="PTHR45528:SF1">
    <property type="entry name" value="SENSOR HISTIDINE KINASE CPXA"/>
    <property type="match status" value="1"/>
</dbReference>
<evidence type="ECO:0000313" key="18">
    <source>
        <dbReference type="Proteomes" id="UP000028525"/>
    </source>
</evidence>
<keyword evidence="4" id="KW-1003">Cell membrane</keyword>
<dbReference type="Proteomes" id="UP000028525">
    <property type="component" value="Unassembled WGS sequence"/>
</dbReference>
<dbReference type="SUPFAM" id="SSF47384">
    <property type="entry name" value="Homodimeric domain of signal transducing histidine kinase"/>
    <property type="match status" value="1"/>
</dbReference>
<dbReference type="SUPFAM" id="SSF55874">
    <property type="entry name" value="ATPase domain of HSP90 chaperone/DNA topoisomerase II/histidine kinase"/>
    <property type="match status" value="1"/>
</dbReference>
<dbReference type="PROSITE" id="PS50885">
    <property type="entry name" value="HAMP"/>
    <property type="match status" value="1"/>
</dbReference>
<evidence type="ECO:0000256" key="6">
    <source>
        <dbReference type="ARBA" id="ARBA00022679"/>
    </source>
</evidence>
<evidence type="ECO:0000256" key="14">
    <source>
        <dbReference type="SAM" id="Phobius"/>
    </source>
</evidence>
<dbReference type="InterPro" id="IPR003660">
    <property type="entry name" value="HAMP_dom"/>
</dbReference>
<keyword evidence="13 14" id="KW-0472">Membrane</keyword>